<evidence type="ECO:0000313" key="18">
    <source>
        <dbReference type="EMBL" id="KAL1385344.1"/>
    </source>
</evidence>
<evidence type="ECO:0000256" key="10">
    <source>
        <dbReference type="ARBA" id="ARBA00023145"/>
    </source>
</evidence>
<keyword evidence="3 13" id="KW-0479">Metal-binding</keyword>
<dbReference type="GO" id="GO:0046872">
    <property type="term" value="F:metal ion binding"/>
    <property type="evidence" value="ECO:0007669"/>
    <property type="project" value="UniProtKB-KW"/>
</dbReference>
<feature type="modified residue" description="Phosphotyrosine; by PKDCC" evidence="14">
    <location>
        <position position="387"/>
    </location>
</feature>
<feature type="signal peptide" evidence="16">
    <location>
        <begin position="1"/>
        <end position="21"/>
    </location>
</feature>
<feature type="binding site" evidence="13">
    <location>
        <position position="405"/>
    </location>
    <ligand>
        <name>Ca(2+)</name>
        <dbReference type="ChEBI" id="CHEBI:29108"/>
        <label>5</label>
    </ligand>
</feature>
<dbReference type="InterPro" id="IPR024079">
    <property type="entry name" value="MetalloPept_cat_dom_sf"/>
</dbReference>
<evidence type="ECO:0000256" key="7">
    <source>
        <dbReference type="ARBA" id="ARBA00022833"/>
    </source>
</evidence>
<feature type="binding site" evidence="13">
    <location>
        <position position="213"/>
    </location>
    <ligand>
        <name>Zn(2+)</name>
        <dbReference type="ChEBI" id="CHEBI:29105"/>
        <label>1</label>
    </ligand>
</feature>
<accession>A0ABD1D326</accession>
<dbReference type="InterPro" id="IPR006026">
    <property type="entry name" value="Peptidase_Metallo"/>
</dbReference>
<dbReference type="InterPro" id="IPR036375">
    <property type="entry name" value="Hemopexin-like_dom_sf"/>
</dbReference>
<evidence type="ECO:0000256" key="15">
    <source>
        <dbReference type="PROSITE-ProRule" id="PRU01011"/>
    </source>
</evidence>
<protein>
    <recommendedName>
        <fullName evidence="17">Peptidase metallopeptidase domain-containing protein</fullName>
    </recommendedName>
</protein>
<evidence type="ECO:0000256" key="2">
    <source>
        <dbReference type="ARBA" id="ARBA00022670"/>
    </source>
</evidence>
<reference evidence="18 19" key="1">
    <citation type="submission" date="2024-05" db="EMBL/GenBank/DDBJ databases">
        <title>Culex pipiens pipiens assembly and annotation.</title>
        <authorList>
            <person name="Alout H."/>
            <person name="Durand T."/>
        </authorList>
    </citation>
    <scope>NUCLEOTIDE SEQUENCE [LARGE SCALE GENOMIC DNA]</scope>
    <source>
        <strain evidence="18">HA-2024</strain>
        <tissue evidence="18">Whole body</tissue>
    </source>
</reference>
<feature type="repeat" description="Hemopexin" evidence="15">
    <location>
        <begin position="352"/>
        <end position="398"/>
    </location>
</feature>
<evidence type="ECO:0000256" key="6">
    <source>
        <dbReference type="ARBA" id="ARBA00022801"/>
    </source>
</evidence>
<feature type="active site" evidence="12">
    <location>
        <position position="242"/>
    </location>
</feature>
<evidence type="ECO:0000256" key="3">
    <source>
        <dbReference type="ARBA" id="ARBA00022723"/>
    </source>
</evidence>
<keyword evidence="5" id="KW-0677">Repeat</keyword>
<evidence type="ECO:0000256" key="13">
    <source>
        <dbReference type="PIRSR" id="PIRSR621190-2"/>
    </source>
</evidence>
<feature type="binding site" description="in inhibited form" evidence="13">
    <location>
        <position position="124"/>
    </location>
    <ligand>
        <name>Zn(2+)</name>
        <dbReference type="ChEBI" id="CHEBI:29105"/>
        <label>2</label>
        <note>catalytic</note>
    </ligand>
</feature>
<feature type="binding site" evidence="13">
    <location>
        <position position="245"/>
    </location>
    <ligand>
        <name>Zn(2+)</name>
        <dbReference type="ChEBI" id="CHEBI:29105"/>
        <label>2</label>
        <note>catalytic</note>
    </ligand>
</feature>
<keyword evidence="4 16" id="KW-0732">Signal</keyword>
<feature type="chain" id="PRO_5044748844" description="Peptidase metallopeptidase domain-containing protein" evidence="16">
    <location>
        <begin position="22"/>
        <end position="494"/>
    </location>
</feature>
<dbReference type="CDD" id="cd00094">
    <property type="entry name" value="HX"/>
    <property type="match status" value="1"/>
</dbReference>
<dbReference type="InterPro" id="IPR021190">
    <property type="entry name" value="Pept_M10A"/>
</dbReference>
<evidence type="ECO:0000256" key="9">
    <source>
        <dbReference type="ARBA" id="ARBA00023049"/>
    </source>
</evidence>
<keyword evidence="2" id="KW-0645">Protease</keyword>
<proteinExistence type="inferred from homology"/>
<dbReference type="Gene3D" id="2.110.10.10">
    <property type="entry name" value="Hemopexin-like domain"/>
    <property type="match status" value="2"/>
</dbReference>
<feature type="binding site" evidence="13">
    <location>
        <position position="358"/>
    </location>
    <ligand>
        <name>Ca(2+)</name>
        <dbReference type="ChEBI" id="CHEBI:29108"/>
        <label>5</label>
    </ligand>
</feature>
<feature type="domain" description="Peptidase metallopeptidase" evidence="17">
    <location>
        <begin position="132"/>
        <end position="284"/>
    </location>
</feature>
<feature type="binding site" evidence="13">
    <location>
        <position position="197"/>
    </location>
    <ligand>
        <name>Zn(2+)</name>
        <dbReference type="ChEBI" id="CHEBI:29105"/>
        <label>1</label>
    </ligand>
</feature>
<evidence type="ECO:0000256" key="12">
    <source>
        <dbReference type="PIRSR" id="PIRSR621190-1"/>
    </source>
</evidence>
<dbReference type="Proteomes" id="UP001562425">
    <property type="component" value="Unassembled WGS sequence"/>
</dbReference>
<feature type="binding site" evidence="13">
    <location>
        <position position="310"/>
    </location>
    <ligand>
        <name>Ca(2+)</name>
        <dbReference type="ChEBI" id="CHEBI:29108"/>
        <label>4</label>
    </ligand>
</feature>
<sequence>MIALLAVLTVLQISTIQRTLGVPVYIDPDTVIKPEYLQRNSVEKNDALPLDPRPAPEVTDQEAAAFLVELGFLNQTANDVVTRFDQVGGDPRKIALVRFQKKFQLPESGQLDDDTRRLIAAPKCGVSELNADSEKWTKPVITYKINSFPASLEPAEARKLIGQAFGEWSKHANLDIVEVSQGDADIFVSDEAPDHRDRMGFSCRFTKITTVAHAFFPEIGDVHYNSAKSYTPDEFLSASMHEIGHSLGLDHVMSQSSIMFPLHIRYHLEIPVEDQRALQALYGVRPTIKQSPRTTTVLPVESTPRLCSLDKIDTIVNDASGETFVLAGNYYYDLSQQNPAGRRISSKWPRLPANIDAAFTYRGGRHTFFFKGSRVWVYADDQLEAGYPRAIAGELPGLPNNLDAAYVTKAGSIVAIRRNQYWFYNPAKRPQVSGHFPRLVYDFRNMPVNMDAALHHTDRQFYFFKGREFYRLSLTNFTVGEPSPMESKTNSLPG</sequence>
<dbReference type="PANTHER" id="PTHR10201:SF291">
    <property type="entry name" value="MATRIX METALLOPROTEINASE 1, ISOFORM C-RELATED"/>
    <property type="match status" value="1"/>
</dbReference>
<comment type="caution">
    <text evidence="18">The sequence shown here is derived from an EMBL/GenBank/DDBJ whole genome shotgun (WGS) entry which is preliminary data.</text>
</comment>
<evidence type="ECO:0000259" key="17">
    <source>
        <dbReference type="SMART" id="SM00235"/>
    </source>
</evidence>
<dbReference type="InterPro" id="IPR018486">
    <property type="entry name" value="Hemopexin_CS"/>
</dbReference>
<feature type="binding site" evidence="13">
    <location>
        <position position="259"/>
    </location>
    <ligand>
        <name>Zn(2+)</name>
        <dbReference type="ChEBI" id="CHEBI:29105"/>
        <label>2</label>
        <note>catalytic</note>
    </ligand>
</feature>
<dbReference type="SMART" id="SM00120">
    <property type="entry name" value="HX"/>
    <property type="match status" value="4"/>
</dbReference>
<feature type="binding site" evidence="13">
    <location>
        <position position="185"/>
    </location>
    <ligand>
        <name>Ca(2+)</name>
        <dbReference type="ChEBI" id="CHEBI:29108"/>
        <label>2</label>
    </ligand>
</feature>
<dbReference type="PRINTS" id="PR00138">
    <property type="entry name" value="MATRIXIN"/>
</dbReference>
<dbReference type="InterPro" id="IPR018487">
    <property type="entry name" value="Hemopexin-like_repeat"/>
</dbReference>
<comment type="similarity">
    <text evidence="1">Belongs to the peptidase M10A family.</text>
</comment>
<feature type="binding site" evidence="13">
    <location>
        <position position="195"/>
    </location>
    <ligand>
        <name>Zn(2+)</name>
        <dbReference type="ChEBI" id="CHEBI:29105"/>
        <label>1</label>
    </ligand>
</feature>
<dbReference type="InterPro" id="IPR036365">
    <property type="entry name" value="PGBD-like_sf"/>
</dbReference>
<evidence type="ECO:0000256" key="8">
    <source>
        <dbReference type="ARBA" id="ARBA00022837"/>
    </source>
</evidence>
<evidence type="ECO:0000256" key="5">
    <source>
        <dbReference type="ARBA" id="ARBA00022737"/>
    </source>
</evidence>
<feature type="binding site" evidence="13">
    <location>
        <position position="223"/>
    </location>
    <ligand>
        <name>Zn(2+)</name>
        <dbReference type="ChEBI" id="CHEBI:29105"/>
        <label>1</label>
    </ligand>
</feature>
<comment type="cofactor">
    <cofactor evidence="13">
        <name>Ca(2+)</name>
        <dbReference type="ChEBI" id="CHEBI:29108"/>
    </cofactor>
    <text evidence="13">Can bind about 5 Ca(2+) ions per subunit.</text>
</comment>
<keyword evidence="11" id="KW-1015">Disulfide bond</keyword>
<feature type="repeat" description="Hemopexin" evidence="15">
    <location>
        <begin position="447"/>
        <end position="494"/>
    </location>
</feature>
<organism evidence="18 19">
    <name type="scientific">Culex pipiens pipiens</name>
    <name type="common">Northern house mosquito</name>
    <dbReference type="NCBI Taxonomy" id="38569"/>
    <lineage>
        <taxon>Eukaryota</taxon>
        <taxon>Metazoa</taxon>
        <taxon>Ecdysozoa</taxon>
        <taxon>Arthropoda</taxon>
        <taxon>Hexapoda</taxon>
        <taxon>Insecta</taxon>
        <taxon>Pterygota</taxon>
        <taxon>Neoptera</taxon>
        <taxon>Endopterygota</taxon>
        <taxon>Diptera</taxon>
        <taxon>Nematocera</taxon>
        <taxon>Culicoidea</taxon>
        <taxon>Culicidae</taxon>
        <taxon>Culicinae</taxon>
        <taxon>Culicini</taxon>
        <taxon>Culex</taxon>
        <taxon>Culex</taxon>
    </lineage>
</organism>
<keyword evidence="8 13" id="KW-0106">Calcium</keyword>
<gene>
    <name evidence="18" type="ORF">pipiens_012957</name>
</gene>
<dbReference type="SUPFAM" id="SSF47090">
    <property type="entry name" value="PGBD-like"/>
    <property type="match status" value="1"/>
</dbReference>
<dbReference type="GO" id="GO:0008237">
    <property type="term" value="F:metallopeptidase activity"/>
    <property type="evidence" value="ECO:0007669"/>
    <property type="project" value="UniProtKB-KW"/>
</dbReference>
<keyword evidence="10" id="KW-0865">Zymogen</keyword>
<dbReference type="PROSITE" id="PS51642">
    <property type="entry name" value="HEMOPEXIN_2"/>
    <property type="match status" value="2"/>
</dbReference>
<evidence type="ECO:0000256" key="14">
    <source>
        <dbReference type="PIRSR" id="PIRSR621190-4"/>
    </source>
</evidence>
<feature type="binding site" evidence="13">
    <location>
        <position position="451"/>
    </location>
    <ligand>
        <name>Ca(2+)</name>
        <dbReference type="ChEBI" id="CHEBI:29108"/>
        <label>4</label>
    </ligand>
</feature>
<dbReference type="SUPFAM" id="SSF50923">
    <property type="entry name" value="Hemopexin-like domain"/>
    <property type="match status" value="1"/>
</dbReference>
<dbReference type="EMBL" id="JBEHCU010008299">
    <property type="protein sequence ID" value="KAL1385344.1"/>
    <property type="molecule type" value="Genomic_DNA"/>
</dbReference>
<dbReference type="InterPro" id="IPR001818">
    <property type="entry name" value="Pept_M10_metallopeptidase"/>
</dbReference>
<dbReference type="SUPFAM" id="SSF55486">
    <property type="entry name" value="Metalloproteases ('zincins'), catalytic domain"/>
    <property type="match status" value="1"/>
</dbReference>
<evidence type="ECO:0000256" key="4">
    <source>
        <dbReference type="ARBA" id="ARBA00022729"/>
    </source>
</evidence>
<keyword evidence="6" id="KW-0378">Hydrolase</keyword>
<keyword evidence="7 13" id="KW-0862">Zinc</keyword>
<dbReference type="SMART" id="SM00235">
    <property type="entry name" value="ZnMc"/>
    <property type="match status" value="1"/>
</dbReference>
<feature type="binding site" evidence="13">
    <location>
        <position position="221"/>
    </location>
    <ligand>
        <name>Ca(2+)</name>
        <dbReference type="ChEBI" id="CHEBI:29108"/>
        <label>2</label>
    </ligand>
</feature>
<dbReference type="Pfam" id="PF00045">
    <property type="entry name" value="Hemopexin"/>
    <property type="match status" value="2"/>
</dbReference>
<dbReference type="Gene3D" id="3.40.390.10">
    <property type="entry name" value="Collagenase (Catalytic Domain)"/>
    <property type="match status" value="1"/>
</dbReference>
<keyword evidence="19" id="KW-1185">Reference proteome</keyword>
<evidence type="ECO:0000313" key="19">
    <source>
        <dbReference type="Proteomes" id="UP001562425"/>
    </source>
</evidence>
<dbReference type="InterPro" id="IPR000585">
    <property type="entry name" value="Hemopexin-like_dom"/>
</dbReference>
<dbReference type="Pfam" id="PF00413">
    <property type="entry name" value="Peptidase_M10"/>
    <property type="match status" value="1"/>
</dbReference>
<evidence type="ECO:0000256" key="11">
    <source>
        <dbReference type="ARBA" id="ARBA00023157"/>
    </source>
</evidence>
<name>A0ABD1D326_CULPP</name>
<feature type="binding site" evidence="13">
    <location>
        <position position="312"/>
    </location>
    <ligand>
        <name>Ca(2+)</name>
        <dbReference type="ChEBI" id="CHEBI:29108"/>
        <label>5</label>
    </ligand>
</feature>
<evidence type="ECO:0000256" key="1">
    <source>
        <dbReference type="ARBA" id="ARBA00010370"/>
    </source>
</evidence>
<feature type="binding site" evidence="13">
    <location>
        <position position="251"/>
    </location>
    <ligand>
        <name>Zn(2+)</name>
        <dbReference type="ChEBI" id="CHEBI:29105"/>
        <label>2</label>
        <note>catalytic</note>
    </ligand>
</feature>
<keyword evidence="9" id="KW-0482">Metalloprotease</keyword>
<evidence type="ECO:0000256" key="16">
    <source>
        <dbReference type="SAM" id="SignalP"/>
    </source>
</evidence>
<dbReference type="PROSITE" id="PS00024">
    <property type="entry name" value="HEMOPEXIN"/>
    <property type="match status" value="1"/>
</dbReference>
<dbReference type="PANTHER" id="PTHR10201">
    <property type="entry name" value="MATRIX METALLOPROTEINASE"/>
    <property type="match status" value="1"/>
</dbReference>
<dbReference type="GO" id="GO:0006508">
    <property type="term" value="P:proteolysis"/>
    <property type="evidence" value="ECO:0007669"/>
    <property type="project" value="UniProtKB-KW"/>
</dbReference>
<comment type="cofactor">
    <cofactor evidence="13">
        <name>Zn(2+)</name>
        <dbReference type="ChEBI" id="CHEBI:29105"/>
    </cofactor>
    <text evidence="13">Binds 2 Zn(2+) ions per subunit.</text>
</comment>
<feature type="binding site" evidence="13">
    <location>
        <position position="241"/>
    </location>
    <ligand>
        <name>Zn(2+)</name>
        <dbReference type="ChEBI" id="CHEBI:29105"/>
        <label>2</label>
        <note>catalytic</note>
    </ligand>
</feature>
<feature type="binding site" evidence="13">
    <location>
        <position position="356"/>
    </location>
    <ligand>
        <name>Ca(2+)</name>
        <dbReference type="ChEBI" id="CHEBI:29108"/>
        <label>4</label>
    </ligand>
</feature>
<dbReference type="AlphaFoldDB" id="A0ABD1D326"/>